<dbReference type="EMBL" id="CM051398">
    <property type="protein sequence ID" value="KAJ4718103.1"/>
    <property type="molecule type" value="Genomic_DNA"/>
</dbReference>
<sequence length="963" mass="108707">MAWFSGKVSLGGFPDLAGAVNKLSESVKNIEKNFDTALGFEENQEKSESSSSEGIWPVMSFYGHKNEGSLTESSGKPESPPQEPKPEKKVEVETERSVPSVSEEATADEEKEVLKTEKDEQHPETAEKVDAMVSEHGKVESDSQTMLVEPPESTVQNLESSDSMDNQQQKETLDTGTCEETESGEAKSGPVEADKVKVGDNLPDELDSNVDTYESKSEEKIEESEDVVKTQAEEILEEDSPVKAEVSSIIQSEVGSEPSDLQSVRTEETESAHELPSPSVFSPDAASDTVSQPVSPENDAKIKSVEAYQQPNDSGIDNKEQHLSPEANVSVSADSVLELEKLKLEMKMMETALQGAARQAQAKADEIAKMMNENETLKAVIEDLKRKSNDAEMETLREEYHQRVATLERKVYALTKERDTLRREQNKKSDAAALLKEKDEIINQVMAEGEELSKKQAAQEATIRKLRAQIRELEEEKKGLATKLQVEENKVESIKRDKTATEKLLQETIEKHQLELAAQKDYYTNALNAAKEAEAIAEARANNEARSELESRLREAEERETMLVQALEELRQTLSRKEQQAVFREDMLRRDIEDLQKRYQASERRCEELITQVPESTRPLLRQIEAIQETTARRSEAWAAVERTLNSRLQEAEAKAAAAEERERSVNERLSQTLSRINVLEAQISCLRAEQTQLTKSLEKERQRAAENRQEYLAAKEEADTLEGRAHQREEEIKELRRRHKQELQEALMHRELLQQEVEREKATRLDLERRVSVHSATPVSEQTSITRHNSAFENGTLSRKLSSASSLGSMEESHFLQASLDSSDTYSERRNPVETTMSPYYVKSMTPSAFESTLRQKEGELASYMSRLASMESIRDSLAEELVKMTAQCEKLRAEAAMLPGVRAELDALRRRHAAALELMGERDEELEELRADIVDLKEMYREQVNLLVNKIQVMNPSMSST</sequence>
<reference evidence="1 2" key="1">
    <citation type="journal article" date="2023" name="Science">
        <title>Complex scaffold remodeling in plant triterpene biosynthesis.</title>
        <authorList>
            <person name="De La Pena R."/>
            <person name="Hodgson H."/>
            <person name="Liu J.C."/>
            <person name="Stephenson M.J."/>
            <person name="Martin A.C."/>
            <person name="Owen C."/>
            <person name="Harkess A."/>
            <person name="Leebens-Mack J."/>
            <person name="Jimenez L.E."/>
            <person name="Osbourn A."/>
            <person name="Sattely E.S."/>
        </authorList>
    </citation>
    <scope>NUCLEOTIDE SEQUENCE [LARGE SCALE GENOMIC DNA]</scope>
    <source>
        <strain evidence="2">cv. JPN11</strain>
        <tissue evidence="1">Leaf</tissue>
    </source>
</reference>
<comment type="caution">
    <text evidence="1">The sequence shown here is derived from an EMBL/GenBank/DDBJ whole genome shotgun (WGS) entry which is preliminary data.</text>
</comment>
<accession>A0ACC1Y4J4</accession>
<proteinExistence type="predicted"/>
<dbReference type="Proteomes" id="UP001164539">
    <property type="component" value="Chromosome 5"/>
</dbReference>
<name>A0ACC1Y4J4_MELAZ</name>
<evidence type="ECO:0000313" key="1">
    <source>
        <dbReference type="EMBL" id="KAJ4718103.1"/>
    </source>
</evidence>
<protein>
    <submittedName>
        <fullName evidence="1">Golgin candidate 5</fullName>
    </submittedName>
</protein>
<organism evidence="1 2">
    <name type="scientific">Melia azedarach</name>
    <name type="common">Chinaberry tree</name>
    <dbReference type="NCBI Taxonomy" id="155640"/>
    <lineage>
        <taxon>Eukaryota</taxon>
        <taxon>Viridiplantae</taxon>
        <taxon>Streptophyta</taxon>
        <taxon>Embryophyta</taxon>
        <taxon>Tracheophyta</taxon>
        <taxon>Spermatophyta</taxon>
        <taxon>Magnoliopsida</taxon>
        <taxon>eudicotyledons</taxon>
        <taxon>Gunneridae</taxon>
        <taxon>Pentapetalae</taxon>
        <taxon>rosids</taxon>
        <taxon>malvids</taxon>
        <taxon>Sapindales</taxon>
        <taxon>Meliaceae</taxon>
        <taxon>Melia</taxon>
    </lineage>
</organism>
<gene>
    <name evidence="1" type="ORF">OWV82_009824</name>
</gene>
<keyword evidence="2" id="KW-1185">Reference proteome</keyword>
<evidence type="ECO:0000313" key="2">
    <source>
        <dbReference type="Proteomes" id="UP001164539"/>
    </source>
</evidence>